<evidence type="ECO:0000313" key="9">
    <source>
        <dbReference type="Proteomes" id="UP000765509"/>
    </source>
</evidence>
<dbReference type="GO" id="GO:0004519">
    <property type="term" value="F:endonuclease activity"/>
    <property type="evidence" value="ECO:0007669"/>
    <property type="project" value="UniProtKB-KW"/>
</dbReference>
<dbReference type="OrthoDB" id="425619at2759"/>
<dbReference type="InterPro" id="IPR043502">
    <property type="entry name" value="DNA/RNA_pol_sf"/>
</dbReference>
<sequence>MIDVERPYPPLLRRLAYPASPRARKALETHINERMKLGVPRKIGHHEEVEATIPVIINWHNDKSRMFGDFRALNTYNIPDRQIKTTEDRYEASQIKGLSLVWALEKLHYYLDGSVFELITDCNALKSLLEMKTPNRHILRWKIAIQEYKGNITIVHKAGNMNKNYDGFSRLALPNTSDNPSYVPENTEAQIPIEGINITDVGTEFFEEVREIYKQDKSFHIIDSLLDRD</sequence>
<dbReference type="Gene3D" id="3.10.10.10">
    <property type="entry name" value="HIV Type 1 Reverse Transcriptase, subunit A, domain 1"/>
    <property type="match status" value="1"/>
</dbReference>
<dbReference type="GO" id="GO:0003964">
    <property type="term" value="F:RNA-directed DNA polymerase activity"/>
    <property type="evidence" value="ECO:0007669"/>
    <property type="project" value="UniProtKB-KW"/>
</dbReference>
<protein>
    <recommendedName>
        <fullName evidence="7">Reverse transcriptase RNase H-like domain-containing protein</fullName>
    </recommendedName>
</protein>
<dbReference type="InterPro" id="IPR050951">
    <property type="entry name" value="Retrovirus_Pol_polyprotein"/>
</dbReference>
<accession>A0A9Q3DPQ2</accession>
<dbReference type="PANTHER" id="PTHR37984:SF5">
    <property type="entry name" value="PROTEIN NYNRIN-LIKE"/>
    <property type="match status" value="1"/>
</dbReference>
<dbReference type="GO" id="GO:0016787">
    <property type="term" value="F:hydrolase activity"/>
    <property type="evidence" value="ECO:0007669"/>
    <property type="project" value="UniProtKB-KW"/>
</dbReference>
<keyword evidence="9" id="KW-1185">Reference proteome</keyword>
<keyword evidence="3" id="KW-0540">Nuclease</keyword>
<keyword evidence="1" id="KW-0808">Transferase</keyword>
<dbReference type="SUPFAM" id="SSF56672">
    <property type="entry name" value="DNA/RNA polymerases"/>
    <property type="match status" value="2"/>
</dbReference>
<evidence type="ECO:0000256" key="1">
    <source>
        <dbReference type="ARBA" id="ARBA00022679"/>
    </source>
</evidence>
<evidence type="ECO:0000256" key="3">
    <source>
        <dbReference type="ARBA" id="ARBA00022722"/>
    </source>
</evidence>
<evidence type="ECO:0000259" key="7">
    <source>
        <dbReference type="Pfam" id="PF17917"/>
    </source>
</evidence>
<evidence type="ECO:0000256" key="4">
    <source>
        <dbReference type="ARBA" id="ARBA00022759"/>
    </source>
</evidence>
<evidence type="ECO:0000256" key="6">
    <source>
        <dbReference type="ARBA" id="ARBA00022918"/>
    </source>
</evidence>
<dbReference type="InterPro" id="IPR041373">
    <property type="entry name" value="RT_RNaseH"/>
</dbReference>
<dbReference type="Pfam" id="PF17917">
    <property type="entry name" value="RT_RNaseH"/>
    <property type="match status" value="1"/>
</dbReference>
<feature type="domain" description="Reverse transcriptase RNase H-like" evidence="7">
    <location>
        <begin position="81"/>
        <end position="148"/>
    </location>
</feature>
<keyword evidence="4" id="KW-0255">Endonuclease</keyword>
<dbReference type="Proteomes" id="UP000765509">
    <property type="component" value="Unassembled WGS sequence"/>
</dbReference>
<reference evidence="8" key="1">
    <citation type="submission" date="2021-03" db="EMBL/GenBank/DDBJ databases">
        <title>Draft genome sequence of rust myrtle Austropuccinia psidii MF-1, a brazilian biotype.</title>
        <authorList>
            <person name="Quecine M.C."/>
            <person name="Pachon D.M.R."/>
            <person name="Bonatelli M.L."/>
            <person name="Correr F.H."/>
            <person name="Franceschini L.M."/>
            <person name="Leite T.F."/>
            <person name="Margarido G.R.A."/>
            <person name="Almeida C.A."/>
            <person name="Ferrarezi J.A."/>
            <person name="Labate C.A."/>
        </authorList>
    </citation>
    <scope>NUCLEOTIDE SEQUENCE</scope>
    <source>
        <strain evidence="8">MF-1</strain>
    </source>
</reference>
<comment type="caution">
    <text evidence="8">The sequence shown here is derived from an EMBL/GenBank/DDBJ whole genome shotgun (WGS) entry which is preliminary data.</text>
</comment>
<keyword evidence="5" id="KW-0378">Hydrolase</keyword>
<keyword evidence="2" id="KW-0548">Nucleotidyltransferase</keyword>
<dbReference type="EMBL" id="AVOT02018770">
    <property type="protein sequence ID" value="MBW0505897.1"/>
    <property type="molecule type" value="Genomic_DNA"/>
</dbReference>
<organism evidence="8 9">
    <name type="scientific">Austropuccinia psidii MF-1</name>
    <dbReference type="NCBI Taxonomy" id="1389203"/>
    <lineage>
        <taxon>Eukaryota</taxon>
        <taxon>Fungi</taxon>
        <taxon>Dikarya</taxon>
        <taxon>Basidiomycota</taxon>
        <taxon>Pucciniomycotina</taxon>
        <taxon>Pucciniomycetes</taxon>
        <taxon>Pucciniales</taxon>
        <taxon>Sphaerophragmiaceae</taxon>
        <taxon>Austropuccinia</taxon>
    </lineage>
</organism>
<gene>
    <name evidence="8" type="ORF">O181_045612</name>
</gene>
<keyword evidence="6" id="KW-0695">RNA-directed DNA polymerase</keyword>
<proteinExistence type="predicted"/>
<dbReference type="PANTHER" id="PTHR37984">
    <property type="entry name" value="PROTEIN CBG26694"/>
    <property type="match status" value="1"/>
</dbReference>
<evidence type="ECO:0000256" key="2">
    <source>
        <dbReference type="ARBA" id="ARBA00022695"/>
    </source>
</evidence>
<evidence type="ECO:0000313" key="8">
    <source>
        <dbReference type="EMBL" id="MBW0505897.1"/>
    </source>
</evidence>
<dbReference type="AlphaFoldDB" id="A0A9Q3DPQ2"/>
<evidence type="ECO:0000256" key="5">
    <source>
        <dbReference type="ARBA" id="ARBA00022801"/>
    </source>
</evidence>
<name>A0A9Q3DPQ2_9BASI</name>